<keyword evidence="4" id="KW-1185">Reference proteome</keyword>
<feature type="domain" description="PepSY" evidence="2">
    <location>
        <begin position="127"/>
        <end position="185"/>
    </location>
</feature>
<protein>
    <submittedName>
        <fullName evidence="3">Peptidase</fullName>
    </submittedName>
</protein>
<evidence type="ECO:0000313" key="4">
    <source>
        <dbReference type="Proteomes" id="UP000240859"/>
    </source>
</evidence>
<evidence type="ECO:0000256" key="1">
    <source>
        <dbReference type="SAM" id="MobiDB-lite"/>
    </source>
</evidence>
<name>A0ABX5IRU2_9STAP</name>
<feature type="region of interest" description="Disordered" evidence="1">
    <location>
        <begin position="20"/>
        <end position="41"/>
    </location>
</feature>
<dbReference type="RefSeq" id="WP_107600414.1">
    <property type="nucleotide sequence ID" value="NZ_JBOILH010000004.1"/>
</dbReference>
<gene>
    <name evidence="3" type="ORF">BU057_01725</name>
</gene>
<accession>A0ABX5IRU2</accession>
<comment type="caution">
    <text evidence="3">The sequence shown here is derived from an EMBL/GenBank/DDBJ whole genome shotgun (WGS) entry which is preliminary data.</text>
</comment>
<sequence>MTIKRLATLTLSVVLLTACGNSSSDGDKKSSSSSSEESNEKVIALNDIQTSPKAALKKAQSVYSGQNLKGISYEQYNGEWVYKIEQQKSNEESEVIVSDKGKALINKETEKENSVDSKEEFKYSDAINFKDAIKKGQKEVGGDDIKEWSLSKDEGKLVYDIDLKKGNTKYEVSVDAKNGKLLNSEKDN</sequence>
<dbReference type="InterPro" id="IPR025711">
    <property type="entry name" value="PepSY"/>
</dbReference>
<dbReference type="EMBL" id="PZFR01000004">
    <property type="protein sequence ID" value="PTI70524.1"/>
    <property type="molecule type" value="Genomic_DNA"/>
</dbReference>
<evidence type="ECO:0000259" key="2">
    <source>
        <dbReference type="Pfam" id="PF03413"/>
    </source>
</evidence>
<dbReference type="PROSITE" id="PS51257">
    <property type="entry name" value="PROKAR_LIPOPROTEIN"/>
    <property type="match status" value="1"/>
</dbReference>
<evidence type="ECO:0000313" key="3">
    <source>
        <dbReference type="EMBL" id="PTI70524.1"/>
    </source>
</evidence>
<dbReference type="Gene3D" id="3.10.450.40">
    <property type="match status" value="2"/>
</dbReference>
<dbReference type="Pfam" id="PF03413">
    <property type="entry name" value="PepSY"/>
    <property type="match status" value="1"/>
</dbReference>
<reference evidence="3 4" key="1">
    <citation type="journal article" date="2016" name="Front. Microbiol.">
        <title>Comprehensive Phylogenetic Analysis of Bovine Non-aureus Staphylococci Species Based on Whole-Genome Sequencing.</title>
        <authorList>
            <person name="Naushad S."/>
            <person name="Barkema H.W."/>
            <person name="Luby C."/>
            <person name="Condas L.A."/>
            <person name="Nobrega D.B."/>
            <person name="Carson D.A."/>
            <person name="De Buck J."/>
        </authorList>
    </citation>
    <scope>NUCLEOTIDE SEQUENCE [LARGE SCALE GENOMIC DNA]</scope>
    <source>
        <strain evidence="3 4">SNUC 1084</strain>
    </source>
</reference>
<proteinExistence type="predicted"/>
<organism evidence="3 4">
    <name type="scientific">Staphylococcus succinus</name>
    <dbReference type="NCBI Taxonomy" id="61015"/>
    <lineage>
        <taxon>Bacteria</taxon>
        <taxon>Bacillati</taxon>
        <taxon>Bacillota</taxon>
        <taxon>Bacilli</taxon>
        <taxon>Bacillales</taxon>
        <taxon>Staphylococcaceae</taxon>
        <taxon>Staphylococcus</taxon>
    </lineage>
</organism>
<dbReference type="Proteomes" id="UP000240859">
    <property type="component" value="Unassembled WGS sequence"/>
</dbReference>